<dbReference type="SFLD" id="SFLDF00027">
    <property type="entry name" value="p-type_atpase"/>
    <property type="match status" value="1"/>
</dbReference>
<dbReference type="PRINTS" id="PR00120">
    <property type="entry name" value="HATPASE"/>
</dbReference>
<dbReference type="CDD" id="cd02094">
    <property type="entry name" value="P-type_ATPase_Cu-like"/>
    <property type="match status" value="1"/>
</dbReference>
<dbReference type="InterPro" id="IPR036163">
    <property type="entry name" value="HMA_dom_sf"/>
</dbReference>
<proteinExistence type="inferred from homology"/>
<protein>
    <recommendedName>
        <fullName evidence="12">HMA domain-containing protein</fullName>
    </recommendedName>
</protein>
<evidence type="ECO:0000256" key="5">
    <source>
        <dbReference type="ARBA" id="ARBA00022741"/>
    </source>
</evidence>
<dbReference type="STRING" id="670386.D3BT51"/>
<evidence type="ECO:0000256" key="6">
    <source>
        <dbReference type="ARBA" id="ARBA00022840"/>
    </source>
</evidence>
<feature type="compositionally biased region" description="Low complexity" evidence="11">
    <location>
        <begin position="42"/>
        <end position="63"/>
    </location>
</feature>
<dbReference type="PROSITE" id="PS00154">
    <property type="entry name" value="ATPASE_E1_E2"/>
    <property type="match status" value="1"/>
</dbReference>
<dbReference type="GO" id="GO:0016020">
    <property type="term" value="C:membrane"/>
    <property type="evidence" value="ECO:0007669"/>
    <property type="project" value="UniProtKB-SubCell"/>
</dbReference>
<dbReference type="InterPro" id="IPR008250">
    <property type="entry name" value="ATPase_P-typ_transduc_dom_A_sf"/>
</dbReference>
<feature type="transmembrane region" description="Helical" evidence="10">
    <location>
        <begin position="1372"/>
        <end position="1392"/>
    </location>
</feature>
<dbReference type="Gene3D" id="2.70.150.10">
    <property type="entry name" value="Calcium-transporting ATPase, cytoplasmic transduction domain A"/>
    <property type="match status" value="1"/>
</dbReference>
<comment type="caution">
    <text evidence="13">The sequence shown here is derived from an EMBL/GenBank/DDBJ whole genome shotgun (WGS) entry which is preliminary data.</text>
</comment>
<dbReference type="InterPro" id="IPR027256">
    <property type="entry name" value="P-typ_ATPase_IB"/>
</dbReference>
<feature type="region of interest" description="Disordered" evidence="11">
    <location>
        <begin position="1"/>
        <end position="66"/>
    </location>
</feature>
<feature type="compositionally biased region" description="Low complexity" evidence="11">
    <location>
        <begin position="7"/>
        <end position="21"/>
    </location>
</feature>
<keyword evidence="7" id="KW-1278">Translocase</keyword>
<dbReference type="GO" id="GO:0005507">
    <property type="term" value="F:copper ion binding"/>
    <property type="evidence" value="ECO:0007669"/>
    <property type="project" value="TreeGrafter"/>
</dbReference>
<dbReference type="InterPro" id="IPR001757">
    <property type="entry name" value="P_typ_ATPase"/>
</dbReference>
<feature type="compositionally biased region" description="Basic and acidic residues" evidence="11">
    <location>
        <begin position="22"/>
        <end position="41"/>
    </location>
</feature>
<dbReference type="OMA" id="PKKDNCK"/>
<dbReference type="InterPro" id="IPR036412">
    <property type="entry name" value="HAD-like_sf"/>
</dbReference>
<sequence length="1406" mass="151935">MDDSHHPLLTSTTSTSSSSSSNHDHDHHGHEHNHEHEHSHNLENNTIIHNNNNNNSPSSSTSSCCQSLIGGEDSNDDSCCSTSSSDDQRHESTLCKSDEPMNDQCNPKSSAAGSCCSPSEDATATKKSCCSKEKKSADGQESKPSGCCSTDVKPVPIEVALHSHKDEAPTCKKGCCSTESASKSDEVPATNQACKKGCCSSSESSPTTPATTVQTEEEQQPKKDNCKKGCCSSKKAETVAVEPAVVAVVVEEPKKDNCKKGCCSSKKAESVVVEQPVVVAAVVEEPKKDNCKKGCCSSKKAETVAVEPVVVAAVVEEPKKDNCKKGCCSSKKAESVVVEQPAVVAAVVEEPKKDNCKKGCCSSKKTETVEPVVVAAVVEEPKKDNCQKGCCSSKKTETVAAPEATQTVPKKEDCKKGCCPPKNNADPMAIPTVVITTTSTVEKPGEDCKKGCCPPKKEQAATCSEPHDHSSHKKPHSHAKKVVPAKTVQKKCCDICLESPSNCCKKGCCETKCCLTIEVGYGGKDSLIPTKTKKTLSASVVYRKCGNFFGLRFGYKQEEPEEEMIDLEVGGERKQVTLSLEPSGLTCCSECLNNVDTKIKTLPGIFEISTNLYTLKSTIDYNDGLVSVDEMIEVIKSIGVNATEVPPADIDQLRINTEGKAPSIDLMNQLKETDGVIDVVNETSGARYLSISYDSETVGPRDLYDKVQQSYQADNESPVEISLVDDNTMNNAKQNSINSINSLRRLLIISIILCIPVVVLSFFIPNGNRVDNEVFTGLSIRHFISWVLTTPIQFYIGLPMYQSAYKSIRFYKRANMDLLVMLSTSIAYFYSILSIILNAVMKEDFPVFFETSAILLTLIILGRFLETLARGQASNTLTKLISLQPSTAILAKDERVVDVRLVQKGDIVRILPFSRVPLDGAICENYEAFLDQSAITGESVNVHKQQGDLVFSGSINQSTAFQMKVSTQSSRSTIANICRLVEQCQSNKAPVAMQADRVASIFVPIIIVIACVVFAAWMISSRDFTFSLLFSMSVMVIACPCAVALSTPTAVMVGSGVGARNGIIFKGGEVMQKCHNIDTVVFDKTGTLTNGKLNVTNHITFNGASEQQLFYYLGSAEMGSEHIIGKTLVEVAKTRFECQLTDPMDVKIVPGRGLRCTVDGLNVLVGNKKFIHEDELVELDENILREIRTLESEGKTVTIVALSGSIIGVIGMMDTLRDESVKIVKKLKSMGMDIWIMSGDNTAAVSKIAQELGVTGFFGEATPASKAESIKELQTKHRRKVAMIGDGVNDAVALVQADVGIAVSNGTDVALEAASIVLMRPDLEGIVNAITLSRLVFLVIKINLSWSFLYNFIGIPLAAGALYPVGFTIPPAFAGLSELLSSLPVVVIYQVYSCNRRKDICKEELI</sequence>
<evidence type="ECO:0000313" key="13">
    <source>
        <dbReference type="EMBL" id="EFA75268.1"/>
    </source>
</evidence>
<dbReference type="InterPro" id="IPR023299">
    <property type="entry name" value="ATPase_P-typ_cyto_dom_N"/>
</dbReference>
<feature type="transmembrane region" description="Helical" evidence="10">
    <location>
        <begin position="998"/>
        <end position="1019"/>
    </location>
</feature>
<evidence type="ECO:0000256" key="2">
    <source>
        <dbReference type="ARBA" id="ARBA00006024"/>
    </source>
</evidence>
<dbReference type="NCBIfam" id="TIGR01511">
    <property type="entry name" value="ATPase-IB1_Cu"/>
    <property type="match status" value="1"/>
</dbReference>
<dbReference type="Gene3D" id="3.30.70.100">
    <property type="match status" value="1"/>
</dbReference>
<evidence type="ECO:0000256" key="8">
    <source>
        <dbReference type="ARBA" id="ARBA00022989"/>
    </source>
</evidence>
<keyword evidence="9 10" id="KW-0472">Membrane</keyword>
<keyword evidence="8 10" id="KW-1133">Transmembrane helix</keyword>
<organism evidence="13 14">
    <name type="scientific">Heterostelium pallidum (strain ATCC 26659 / Pp 5 / PN500)</name>
    <name type="common">Cellular slime mold</name>
    <name type="synonym">Polysphondylium pallidum</name>
    <dbReference type="NCBI Taxonomy" id="670386"/>
    <lineage>
        <taxon>Eukaryota</taxon>
        <taxon>Amoebozoa</taxon>
        <taxon>Evosea</taxon>
        <taxon>Eumycetozoa</taxon>
        <taxon>Dictyostelia</taxon>
        <taxon>Acytosteliales</taxon>
        <taxon>Acytosteliaceae</taxon>
        <taxon>Heterostelium</taxon>
    </lineage>
</organism>
<feature type="domain" description="HMA" evidence="12">
    <location>
        <begin position="576"/>
        <end position="643"/>
    </location>
</feature>
<dbReference type="GeneID" id="31366811"/>
<dbReference type="InParanoid" id="D3BT51"/>
<dbReference type="RefSeq" id="XP_020427402.1">
    <property type="nucleotide sequence ID" value="XM_020582099.1"/>
</dbReference>
<dbReference type="SUPFAM" id="SSF81653">
    <property type="entry name" value="Calcium ATPase, transduction domain A"/>
    <property type="match status" value="1"/>
</dbReference>
<dbReference type="EMBL" id="ADBJ01000056">
    <property type="protein sequence ID" value="EFA75268.1"/>
    <property type="molecule type" value="Genomic_DNA"/>
</dbReference>
<comment type="subcellular location">
    <subcellularLocation>
        <location evidence="1">Membrane</location>
        <topology evidence="1">Multi-pass membrane protein</topology>
    </subcellularLocation>
</comment>
<dbReference type="GO" id="GO:0055070">
    <property type="term" value="P:copper ion homeostasis"/>
    <property type="evidence" value="ECO:0007669"/>
    <property type="project" value="TreeGrafter"/>
</dbReference>
<keyword evidence="14" id="KW-1185">Reference proteome</keyword>
<dbReference type="SUPFAM" id="SSF81665">
    <property type="entry name" value="Calcium ATPase, transmembrane domain M"/>
    <property type="match status" value="1"/>
</dbReference>
<comment type="similarity">
    <text evidence="2 10">Belongs to the cation transport ATPase (P-type) (TC 3.A.3) family. Type IB subfamily.</text>
</comment>
<dbReference type="Pfam" id="PF00702">
    <property type="entry name" value="Hydrolase"/>
    <property type="match status" value="1"/>
</dbReference>
<dbReference type="GO" id="GO:0043682">
    <property type="term" value="F:P-type divalent copper transporter activity"/>
    <property type="evidence" value="ECO:0007669"/>
    <property type="project" value="TreeGrafter"/>
</dbReference>
<evidence type="ECO:0000256" key="11">
    <source>
        <dbReference type="SAM" id="MobiDB-lite"/>
    </source>
</evidence>
<dbReference type="PANTHER" id="PTHR43520:SF4">
    <property type="entry name" value="P-TYPE ATPASE"/>
    <property type="match status" value="1"/>
</dbReference>
<dbReference type="GO" id="GO:0016887">
    <property type="term" value="F:ATP hydrolysis activity"/>
    <property type="evidence" value="ECO:0007669"/>
    <property type="project" value="InterPro"/>
</dbReference>
<name>D3BT51_HETP5</name>
<dbReference type="InterPro" id="IPR018303">
    <property type="entry name" value="ATPase_P-typ_P_site"/>
</dbReference>
<feature type="transmembrane region" description="Helical" evidence="10">
    <location>
        <begin position="818"/>
        <end position="841"/>
    </location>
</feature>
<dbReference type="NCBIfam" id="TIGR01494">
    <property type="entry name" value="ATPase_P-type"/>
    <property type="match status" value="1"/>
</dbReference>
<feature type="transmembrane region" description="Helical" evidence="10">
    <location>
        <begin position="847"/>
        <end position="865"/>
    </location>
</feature>
<evidence type="ECO:0000259" key="12">
    <source>
        <dbReference type="PROSITE" id="PS50846"/>
    </source>
</evidence>
<feature type="compositionally biased region" description="Low complexity" evidence="11">
    <location>
        <begin position="200"/>
        <end position="212"/>
    </location>
</feature>
<accession>D3BT51</accession>
<dbReference type="InterPro" id="IPR006121">
    <property type="entry name" value="HMA_dom"/>
</dbReference>
<keyword evidence="6 10" id="KW-0067">ATP-binding</keyword>
<keyword evidence="5 10" id="KW-0547">Nucleotide-binding</keyword>
<dbReference type="PRINTS" id="PR00119">
    <property type="entry name" value="CATATPASE"/>
</dbReference>
<dbReference type="PANTHER" id="PTHR43520">
    <property type="entry name" value="ATP7, ISOFORM B"/>
    <property type="match status" value="1"/>
</dbReference>
<dbReference type="NCBIfam" id="TIGR01525">
    <property type="entry name" value="ATPase-IB_hvy"/>
    <property type="match status" value="1"/>
</dbReference>
<dbReference type="Gene3D" id="3.40.1110.10">
    <property type="entry name" value="Calcium-transporting ATPase, cytoplasmic domain N"/>
    <property type="match status" value="1"/>
</dbReference>
<evidence type="ECO:0000256" key="4">
    <source>
        <dbReference type="ARBA" id="ARBA00022723"/>
    </source>
</evidence>
<evidence type="ECO:0000313" key="14">
    <source>
        <dbReference type="Proteomes" id="UP000001396"/>
    </source>
</evidence>
<dbReference type="SUPFAM" id="SSF56784">
    <property type="entry name" value="HAD-like"/>
    <property type="match status" value="1"/>
</dbReference>
<dbReference type="PROSITE" id="PS50846">
    <property type="entry name" value="HMA_2"/>
    <property type="match status" value="1"/>
</dbReference>
<dbReference type="InterPro" id="IPR059000">
    <property type="entry name" value="ATPase_P-type_domA"/>
</dbReference>
<dbReference type="Proteomes" id="UP000001396">
    <property type="component" value="Unassembled WGS sequence"/>
</dbReference>
<dbReference type="SFLD" id="SFLDS00003">
    <property type="entry name" value="Haloacid_Dehalogenase"/>
    <property type="match status" value="1"/>
</dbReference>
<evidence type="ECO:0000256" key="7">
    <source>
        <dbReference type="ARBA" id="ARBA00022967"/>
    </source>
</evidence>
<dbReference type="GO" id="GO:0005524">
    <property type="term" value="F:ATP binding"/>
    <property type="evidence" value="ECO:0007669"/>
    <property type="project" value="UniProtKB-UniRule"/>
</dbReference>
<feature type="transmembrane region" description="Helical" evidence="10">
    <location>
        <begin position="746"/>
        <end position="764"/>
    </location>
</feature>
<evidence type="ECO:0000256" key="1">
    <source>
        <dbReference type="ARBA" id="ARBA00004141"/>
    </source>
</evidence>
<dbReference type="InterPro" id="IPR023214">
    <property type="entry name" value="HAD_sf"/>
</dbReference>
<dbReference type="SFLD" id="SFLDG00002">
    <property type="entry name" value="C1.7:_P-type_atpase_like"/>
    <property type="match status" value="1"/>
</dbReference>
<keyword evidence="4 10" id="KW-0479">Metal-binding</keyword>
<reference evidence="13 14" key="1">
    <citation type="journal article" date="2011" name="Genome Res.">
        <title>Phylogeny-wide analysis of social amoeba genomes highlights ancient origins for complex intercellular communication.</title>
        <authorList>
            <person name="Heidel A.J."/>
            <person name="Lawal H.M."/>
            <person name="Felder M."/>
            <person name="Schilde C."/>
            <person name="Helps N.R."/>
            <person name="Tunggal B."/>
            <person name="Rivero F."/>
            <person name="John U."/>
            <person name="Schleicher M."/>
            <person name="Eichinger L."/>
            <person name="Platzer M."/>
            <person name="Noegel A.A."/>
            <person name="Schaap P."/>
            <person name="Gloeckner G."/>
        </authorList>
    </citation>
    <scope>NUCLEOTIDE SEQUENCE [LARGE SCALE GENOMIC DNA]</scope>
    <source>
        <strain evidence="14">ATCC 26659 / Pp 5 / PN500</strain>
    </source>
</reference>
<dbReference type="FunCoup" id="D3BT51">
    <property type="interactions" value="1"/>
</dbReference>
<evidence type="ECO:0000256" key="9">
    <source>
        <dbReference type="ARBA" id="ARBA00023136"/>
    </source>
</evidence>
<dbReference type="Gene3D" id="3.40.50.1000">
    <property type="entry name" value="HAD superfamily/HAD-like"/>
    <property type="match status" value="1"/>
</dbReference>
<gene>
    <name evidence="13" type="ORF">PPL_11343</name>
</gene>
<dbReference type="InterPro" id="IPR044492">
    <property type="entry name" value="P_typ_ATPase_HD_dom"/>
</dbReference>
<feature type="region of interest" description="Disordered" evidence="11">
    <location>
        <begin position="197"/>
        <end position="218"/>
    </location>
</feature>
<dbReference type="InterPro" id="IPR023298">
    <property type="entry name" value="ATPase_P-typ_TM_dom_sf"/>
</dbReference>
<dbReference type="SUPFAM" id="SSF55008">
    <property type="entry name" value="HMA, heavy metal-associated domain"/>
    <property type="match status" value="1"/>
</dbReference>
<dbReference type="Pfam" id="PF00122">
    <property type="entry name" value="E1-E2_ATPase"/>
    <property type="match status" value="1"/>
</dbReference>
<evidence type="ECO:0000256" key="3">
    <source>
        <dbReference type="ARBA" id="ARBA00022692"/>
    </source>
</evidence>
<keyword evidence="3 10" id="KW-0812">Transmembrane</keyword>
<evidence type="ECO:0000256" key="10">
    <source>
        <dbReference type="RuleBase" id="RU362081"/>
    </source>
</evidence>